<accession>A0A1H6EE15</accession>
<reference evidence="1 2" key="1">
    <citation type="submission" date="2016-10" db="EMBL/GenBank/DDBJ databases">
        <authorList>
            <person name="de Groot N.N."/>
        </authorList>
    </citation>
    <scope>NUCLEOTIDE SEQUENCE [LARGE SCALE GENOMIC DNA]</scope>
    <source>
        <strain evidence="1 2">CGMCC 4.7037</strain>
    </source>
</reference>
<evidence type="ECO:0000313" key="2">
    <source>
        <dbReference type="Proteomes" id="UP000236732"/>
    </source>
</evidence>
<dbReference type="AlphaFoldDB" id="A0A1H6EE15"/>
<name>A0A1H6EE15_9ACTN</name>
<sequence length="34" mass="3938">MRTFKEYTAAGGAKLQLRMDKYKGDDLMWLKAIS</sequence>
<keyword evidence="2" id="KW-1185">Reference proteome</keyword>
<dbReference type="EMBL" id="FNVT01000009">
    <property type="protein sequence ID" value="SEG96058.1"/>
    <property type="molecule type" value="Genomic_DNA"/>
</dbReference>
<organism evidence="1 2">
    <name type="scientific">Nonomuraea solani</name>
    <dbReference type="NCBI Taxonomy" id="1144553"/>
    <lineage>
        <taxon>Bacteria</taxon>
        <taxon>Bacillati</taxon>
        <taxon>Actinomycetota</taxon>
        <taxon>Actinomycetes</taxon>
        <taxon>Streptosporangiales</taxon>
        <taxon>Streptosporangiaceae</taxon>
        <taxon>Nonomuraea</taxon>
    </lineage>
</organism>
<protein>
    <submittedName>
        <fullName evidence="1">Uncharacterized protein</fullName>
    </submittedName>
</protein>
<dbReference type="Proteomes" id="UP000236732">
    <property type="component" value="Unassembled WGS sequence"/>
</dbReference>
<gene>
    <name evidence="1" type="ORF">SAMN05444920_109266</name>
</gene>
<evidence type="ECO:0000313" key="1">
    <source>
        <dbReference type="EMBL" id="SEG96058.1"/>
    </source>
</evidence>
<proteinExistence type="predicted"/>